<reference evidence="3" key="1">
    <citation type="submission" date="2016-10" db="EMBL/GenBank/DDBJ databases">
        <authorList>
            <person name="Varghese N."/>
            <person name="Submissions S."/>
        </authorList>
    </citation>
    <scope>NUCLEOTIDE SEQUENCE [LARGE SCALE GENOMIC DNA]</scope>
    <source>
        <strain evidence="3">DSM 26348</strain>
    </source>
</reference>
<dbReference type="AlphaFoldDB" id="A0A1I3RBY9"/>
<dbReference type="EMBL" id="FOQD01000020">
    <property type="protein sequence ID" value="SFJ42847.1"/>
    <property type="molecule type" value="Genomic_DNA"/>
</dbReference>
<sequence length="80" mass="9094">MSNNAESNEGISESLKLSWALIEPLLELPTDAIGEEFRQLYAGLDRSVQRRIMKRIGDQLEDLQVRKARLENLLSIILGQ</sequence>
<keyword evidence="1" id="KW-0175">Coiled coil</keyword>
<name>A0A1I3RBY9_9PLAN</name>
<keyword evidence="3" id="KW-1185">Reference proteome</keyword>
<proteinExistence type="predicted"/>
<evidence type="ECO:0000256" key="1">
    <source>
        <dbReference type="SAM" id="Coils"/>
    </source>
</evidence>
<protein>
    <submittedName>
        <fullName evidence="2">Uncharacterized protein</fullName>
    </submittedName>
</protein>
<evidence type="ECO:0000313" key="3">
    <source>
        <dbReference type="Proteomes" id="UP000199518"/>
    </source>
</evidence>
<dbReference type="RefSeq" id="WP_092055669.1">
    <property type="nucleotide sequence ID" value="NZ_FOQD01000020.1"/>
</dbReference>
<accession>A0A1I3RBY9</accession>
<feature type="coiled-coil region" evidence="1">
    <location>
        <begin position="53"/>
        <end position="80"/>
    </location>
</feature>
<dbReference type="Proteomes" id="UP000199518">
    <property type="component" value="Unassembled WGS sequence"/>
</dbReference>
<gene>
    <name evidence="2" type="ORF">SAMN05421753_12051</name>
</gene>
<evidence type="ECO:0000313" key="2">
    <source>
        <dbReference type="EMBL" id="SFJ42847.1"/>
    </source>
</evidence>
<organism evidence="2 3">
    <name type="scientific">Planctomicrobium piriforme</name>
    <dbReference type="NCBI Taxonomy" id="1576369"/>
    <lineage>
        <taxon>Bacteria</taxon>
        <taxon>Pseudomonadati</taxon>
        <taxon>Planctomycetota</taxon>
        <taxon>Planctomycetia</taxon>
        <taxon>Planctomycetales</taxon>
        <taxon>Planctomycetaceae</taxon>
        <taxon>Planctomicrobium</taxon>
    </lineage>
</organism>